<reference evidence="1" key="2">
    <citation type="submission" date="2023-10" db="EMBL/GenBank/DDBJ databases">
        <authorList>
            <person name="Choi B."/>
        </authorList>
    </citation>
    <scope>NUCLEOTIDE SEQUENCE</scope>
    <source>
        <strain evidence="1">UMB0763</strain>
    </source>
</reference>
<proteinExistence type="predicted"/>
<name>A0AAF1BT28_9CORY</name>
<dbReference type="RefSeq" id="WP_101678971.1">
    <property type="nucleotide sequence ID" value="NZ_CP136958.1"/>
</dbReference>
<dbReference type="EMBL" id="CP136958">
    <property type="protein sequence ID" value="WOT03393.1"/>
    <property type="molecule type" value="Genomic_DNA"/>
</dbReference>
<protein>
    <submittedName>
        <fullName evidence="1">Uncharacterized protein</fullName>
    </submittedName>
</protein>
<dbReference type="AlphaFoldDB" id="A0AAF1BT28"/>
<evidence type="ECO:0000313" key="2">
    <source>
        <dbReference type="Proteomes" id="UP000234560"/>
    </source>
</evidence>
<evidence type="ECO:0000313" key="1">
    <source>
        <dbReference type="EMBL" id="WOT03393.1"/>
    </source>
</evidence>
<dbReference type="Proteomes" id="UP000234560">
    <property type="component" value="Chromosome"/>
</dbReference>
<reference evidence="1" key="1">
    <citation type="submission" date="2017-12" db="EMBL/GenBank/DDBJ databases">
        <authorList>
            <person name="Thomas-White K."/>
            <person name="Wolfe A.J."/>
        </authorList>
    </citation>
    <scope>NUCLEOTIDE SEQUENCE</scope>
    <source>
        <strain evidence="1">UMB0763</strain>
    </source>
</reference>
<organism evidence="1 2">
    <name type="scientific">Corynebacterium pyruviciproducens</name>
    <dbReference type="NCBI Taxonomy" id="598660"/>
    <lineage>
        <taxon>Bacteria</taxon>
        <taxon>Bacillati</taxon>
        <taxon>Actinomycetota</taxon>
        <taxon>Actinomycetes</taxon>
        <taxon>Mycobacteriales</taxon>
        <taxon>Corynebacteriaceae</taxon>
        <taxon>Corynebacterium</taxon>
    </lineage>
</organism>
<gene>
    <name evidence="1" type="ORF">CYJ47_06470</name>
</gene>
<accession>A0AAF1BT28</accession>
<dbReference type="KEGG" id="cpyr:CYJ47_06470"/>
<sequence>MEPQIKNGTYAINAAWLVGNLQDMVQGAFEFKEDEAFCEDKECTIDFHGAFMECAARIDELLFEVVNASQYVSFEKSSEVAAPSKDLFMTPDYIPVRVHVVDADGLTKLWKENGGVEIPDGYHTSGFWRTCTDELWSLANVLEALVDDYYVESFYSFCTDIVDDYVSVYPLR</sequence>